<feature type="signal peptide" evidence="2">
    <location>
        <begin position="1"/>
        <end position="17"/>
    </location>
</feature>
<organism evidence="4">
    <name type="scientific">Camponotus floridanus</name>
    <name type="common">Florida carpenter ant</name>
    <dbReference type="NCBI Taxonomy" id="104421"/>
    <lineage>
        <taxon>Eukaryota</taxon>
        <taxon>Metazoa</taxon>
        <taxon>Ecdysozoa</taxon>
        <taxon>Arthropoda</taxon>
        <taxon>Hexapoda</taxon>
        <taxon>Insecta</taxon>
        <taxon>Pterygota</taxon>
        <taxon>Neoptera</taxon>
        <taxon>Endopterygota</taxon>
        <taxon>Hymenoptera</taxon>
        <taxon>Apocrita</taxon>
        <taxon>Aculeata</taxon>
        <taxon>Formicoidea</taxon>
        <taxon>Formicidae</taxon>
        <taxon>Formicinae</taxon>
        <taxon>Camponotus</taxon>
    </lineage>
</organism>
<evidence type="ECO:0000256" key="1">
    <source>
        <dbReference type="SAM" id="MobiDB-lite"/>
    </source>
</evidence>
<name>E2A1N8_CAMFO</name>
<evidence type="ECO:0000313" key="4">
    <source>
        <dbReference type="Proteomes" id="UP000000311"/>
    </source>
</evidence>
<accession>E2A1N8</accession>
<feature type="region of interest" description="Disordered" evidence="1">
    <location>
        <begin position="80"/>
        <end position="102"/>
    </location>
</feature>
<protein>
    <recommendedName>
        <fullName evidence="5">Secreted protein</fullName>
    </recommendedName>
</protein>
<reference evidence="3 4" key="1">
    <citation type="journal article" date="2010" name="Science">
        <title>Genomic comparison of the ants Camponotus floridanus and Harpegnathos saltator.</title>
        <authorList>
            <person name="Bonasio R."/>
            <person name="Zhang G."/>
            <person name="Ye C."/>
            <person name="Mutti N.S."/>
            <person name="Fang X."/>
            <person name="Qin N."/>
            <person name="Donahue G."/>
            <person name="Yang P."/>
            <person name="Li Q."/>
            <person name="Li C."/>
            <person name="Zhang P."/>
            <person name="Huang Z."/>
            <person name="Berger S.L."/>
            <person name="Reinberg D."/>
            <person name="Wang J."/>
            <person name="Liebig J."/>
        </authorList>
    </citation>
    <scope>NUCLEOTIDE SEQUENCE [LARGE SCALE GENOMIC DNA]</scope>
    <source>
        <strain evidence="4">C129</strain>
    </source>
</reference>
<proteinExistence type="predicted"/>
<evidence type="ECO:0000313" key="3">
    <source>
        <dbReference type="EMBL" id="EFN72711.1"/>
    </source>
</evidence>
<dbReference type="AlphaFoldDB" id="E2A1N8"/>
<feature type="chain" id="PRO_5003156759" description="Secreted protein" evidence="2">
    <location>
        <begin position="18"/>
        <end position="125"/>
    </location>
</feature>
<keyword evidence="4" id="KW-1185">Reference proteome</keyword>
<gene>
    <name evidence="3" type="ORF">EAG_06896</name>
</gene>
<dbReference type="InParanoid" id="E2A1N8"/>
<dbReference type="EMBL" id="GL435766">
    <property type="protein sequence ID" value="EFN72711.1"/>
    <property type="molecule type" value="Genomic_DNA"/>
</dbReference>
<evidence type="ECO:0008006" key="5">
    <source>
        <dbReference type="Google" id="ProtNLM"/>
    </source>
</evidence>
<keyword evidence="2" id="KW-0732">Signal</keyword>
<sequence>MVVVVVVVAAVTLSTKLYRIPCTVTLCSSSRARPRSESRQETSRDIAGGWINIKGKASCCKIHLVELERRRKSEEDCRIRRSETAYATSPTPIRSDNGTGSVPVPNDRLPVSVGFILGLLLIAEA</sequence>
<feature type="compositionally biased region" description="Polar residues" evidence="1">
    <location>
        <begin position="85"/>
        <end position="100"/>
    </location>
</feature>
<dbReference type="Proteomes" id="UP000000311">
    <property type="component" value="Unassembled WGS sequence"/>
</dbReference>
<evidence type="ECO:0000256" key="2">
    <source>
        <dbReference type="SAM" id="SignalP"/>
    </source>
</evidence>